<protein>
    <recommendedName>
        <fullName evidence="2">Nucleotidyl transferase domain-containing protein</fullName>
    </recommendedName>
</protein>
<dbReference type="InterPro" id="IPR011051">
    <property type="entry name" value="RmlC_Cupin_sf"/>
</dbReference>
<evidence type="ECO:0000313" key="1">
    <source>
        <dbReference type="EMBL" id="QHU21540.1"/>
    </source>
</evidence>
<name>A0A6C0KXY8_9ZZZZ</name>
<evidence type="ECO:0008006" key="2">
    <source>
        <dbReference type="Google" id="ProtNLM"/>
    </source>
</evidence>
<organism evidence="1">
    <name type="scientific">viral metagenome</name>
    <dbReference type="NCBI Taxonomy" id="1070528"/>
    <lineage>
        <taxon>unclassified sequences</taxon>
        <taxon>metagenomes</taxon>
        <taxon>organismal metagenomes</taxon>
    </lineage>
</organism>
<reference evidence="1" key="1">
    <citation type="journal article" date="2020" name="Nature">
        <title>Giant virus diversity and host interactions through global metagenomics.</title>
        <authorList>
            <person name="Schulz F."/>
            <person name="Roux S."/>
            <person name="Paez-Espino D."/>
            <person name="Jungbluth S."/>
            <person name="Walsh D.A."/>
            <person name="Denef V.J."/>
            <person name="McMahon K.D."/>
            <person name="Konstantinidis K.T."/>
            <person name="Eloe-Fadrosh E.A."/>
            <person name="Kyrpides N.C."/>
            <person name="Woyke T."/>
        </authorList>
    </citation>
    <scope>NUCLEOTIDE SEQUENCE</scope>
    <source>
        <strain evidence="1">GVMAG-S-3300013094-109</strain>
    </source>
</reference>
<dbReference type="SUPFAM" id="SSF51182">
    <property type="entry name" value="RmlC-like cupins"/>
    <property type="match status" value="1"/>
</dbReference>
<dbReference type="EMBL" id="MN740990">
    <property type="protein sequence ID" value="QHU21540.1"/>
    <property type="molecule type" value="Genomic_DNA"/>
</dbReference>
<accession>A0A6C0KXY8</accession>
<proteinExistence type="predicted"/>
<dbReference type="Gene3D" id="3.90.550.10">
    <property type="entry name" value="Spore Coat Polysaccharide Biosynthesis Protein SpsA, Chain A"/>
    <property type="match status" value="1"/>
</dbReference>
<dbReference type="SUPFAM" id="SSF53448">
    <property type="entry name" value="Nucleotide-diphospho-sugar transferases"/>
    <property type="match status" value="1"/>
</dbReference>
<dbReference type="InterPro" id="IPR029044">
    <property type="entry name" value="Nucleotide-diphossugar_trans"/>
</dbReference>
<dbReference type="AlphaFoldDB" id="A0A6C0KXY8"/>
<sequence length="436" mass="51211">MNVIIPMAGLGSRFTKYGFSMNKYLLPIDKRKTKMIEIAILSLNVPKNSNFIFILKEDKEEDISLREFLKELCKKYSYNCKILSINYLTEGPASTAYLAKEYIDNDVPLIISNSDQILDWNYNNFINKSMNYDGCVLTYKPNYELIIGNVDKHSFVRFDEITKIPVEFVEKKVISNEALVGVHYYKKGSYFIKSAEYIFFNNIRAPNGEFYLSYTYQALINMKYNIGTYCLSETEFFYPVGEPEDYFKYYNSTSLFFYTNILNYNIINNNFFIICEGVKNDTIQLSNSLFIPFTDSYKNVYLTGENMNYRFTENMYYLKIPNINYTNEKSEKLIDLNKYTRGWLIGNFEPSIKKTTDFEIGILNHKKDEKWDFHYHSETKEINILLSGEMIINNIPIFKDTIFIFEKDIISCPLFITDCVVLCIKLPSLPKDKIII</sequence>